<proteinExistence type="predicted"/>
<feature type="region of interest" description="Disordered" evidence="1">
    <location>
        <begin position="616"/>
        <end position="645"/>
    </location>
</feature>
<feature type="compositionally biased region" description="Gly residues" evidence="1">
    <location>
        <begin position="628"/>
        <end position="645"/>
    </location>
</feature>
<feature type="transmembrane region" description="Helical" evidence="2">
    <location>
        <begin position="240"/>
        <end position="259"/>
    </location>
</feature>
<feature type="chain" id="PRO_5047057298" evidence="3">
    <location>
        <begin position="26"/>
        <end position="645"/>
    </location>
</feature>
<feature type="transmembrane region" description="Helical" evidence="2">
    <location>
        <begin position="489"/>
        <end position="509"/>
    </location>
</feature>
<comment type="caution">
    <text evidence="6">The sequence shown here is derived from an EMBL/GenBank/DDBJ whole genome shotgun (WGS) entry which is preliminary data.</text>
</comment>
<dbReference type="InterPro" id="IPR018702">
    <property type="entry name" value="DUF2207"/>
</dbReference>
<keyword evidence="3" id="KW-0732">Signal</keyword>
<feature type="transmembrane region" description="Helical" evidence="2">
    <location>
        <begin position="459"/>
        <end position="477"/>
    </location>
</feature>
<dbReference type="PROSITE" id="PS00430">
    <property type="entry name" value="TONB_DEPENDENT_REC_1"/>
    <property type="match status" value="1"/>
</dbReference>
<keyword evidence="2" id="KW-0812">Transmembrane</keyword>
<gene>
    <name evidence="6" type="ORF">ON753_15490</name>
</gene>
<evidence type="ECO:0000259" key="4">
    <source>
        <dbReference type="Pfam" id="PF09972"/>
    </source>
</evidence>
<evidence type="ECO:0000256" key="2">
    <source>
        <dbReference type="SAM" id="Phobius"/>
    </source>
</evidence>
<evidence type="ECO:0000256" key="3">
    <source>
        <dbReference type="SAM" id="SignalP"/>
    </source>
</evidence>
<dbReference type="EMBL" id="JAPEVI010000003">
    <property type="protein sequence ID" value="MCX2723756.1"/>
    <property type="molecule type" value="Genomic_DNA"/>
</dbReference>
<feature type="transmembrane region" description="Helical" evidence="2">
    <location>
        <begin position="425"/>
        <end position="447"/>
    </location>
</feature>
<accession>A0ABT3R3C4</accession>
<name>A0ABT3R3C4_9HYPH</name>
<feature type="domain" description="DUF2207" evidence="4">
    <location>
        <begin position="28"/>
        <end position="217"/>
    </location>
</feature>
<keyword evidence="2" id="KW-1133">Transmembrane helix</keyword>
<dbReference type="Pfam" id="PF20990">
    <property type="entry name" value="DUF2207_C"/>
    <property type="match status" value="2"/>
</dbReference>
<dbReference type="Pfam" id="PF09972">
    <property type="entry name" value="DUF2207"/>
    <property type="match status" value="1"/>
</dbReference>
<organism evidence="6 7">
    <name type="scientific">Roseibium salinum</name>
    <dbReference type="NCBI Taxonomy" id="1604349"/>
    <lineage>
        <taxon>Bacteria</taxon>
        <taxon>Pseudomonadati</taxon>
        <taxon>Pseudomonadota</taxon>
        <taxon>Alphaproteobacteria</taxon>
        <taxon>Hyphomicrobiales</taxon>
        <taxon>Stappiaceae</taxon>
        <taxon>Roseibium</taxon>
    </lineage>
</organism>
<feature type="transmembrane region" description="Helical" evidence="2">
    <location>
        <begin position="397"/>
        <end position="419"/>
    </location>
</feature>
<evidence type="ECO:0000313" key="6">
    <source>
        <dbReference type="EMBL" id="MCX2723756.1"/>
    </source>
</evidence>
<dbReference type="Proteomes" id="UP001300261">
    <property type="component" value="Unassembled WGS sequence"/>
</dbReference>
<dbReference type="InterPro" id="IPR048389">
    <property type="entry name" value="YciQ-like_C"/>
</dbReference>
<feature type="signal peptide" evidence="3">
    <location>
        <begin position="1"/>
        <end position="25"/>
    </location>
</feature>
<dbReference type="InterPro" id="IPR010916">
    <property type="entry name" value="TonB_box_CS"/>
</dbReference>
<feature type="domain" description="Predicted membrane protein YciQ-like C-terminal" evidence="5">
    <location>
        <begin position="457"/>
        <end position="568"/>
    </location>
</feature>
<sequence length="645" mass="69158">MTLHRLLAGCLAALALLLTGLAAQADERIHRFQSDIEVAADGTLTVTETITVRAEGDQIKRGIFRDIPLTAEGPDGRLYDVGFDLVSVQQDGRPAPHFTRRNSGGVRIYVGEEGVFLRPGDYTYTITYETDRQVRFFDNHDEIYWNVTGNEWAFPIDEAVARVVLSEGVTAKDWTAFTGGYGQSGTDFQARTAEGGREVIFTTTRTLRPHEGLTVVVNLPKGAVAPPSEGQQLRYFLSDYLSELIGGAGIALALFYYLLVWWKVGRDPDGGVVFPRFKAPEGVSPALARYITGHGFGDGGWVALSAACLNLAVKKRLRLQDDDGEVTLVLQRDGQDDRIPGFGLPNGEAAVEKYLNGRNNALTLSKKNGTSVQTLGSKFRGAIEKESRNVFFRTNRAYLIPGVALSIITIAALFIFGRMSPDQEGFVFLFLVFSVFASVLSVSLGKIAFRFASLQTRMAVIFCFFAVAIAAVGFGAFQVSGGVDTVPALPVIAVVLVAMNILFFFLIGAPTALGRKVMDEIEGLRLYLSVAEKERLNMAAPDMSTKHFEALLPYAVALGVERPWAKAFEGWLATAAGAAAAASYHPDWYSGRAFDARHISDSVGATASSMAGSFRSSLPAPKSSSSGSSGGFSGGGGGGGGGGGW</sequence>
<reference evidence="6 7" key="1">
    <citation type="journal article" date="2016" name="Int. J. Syst. Evol. Microbiol.">
        <title>Labrenzia salina sp. nov., isolated from the rhizosphere of the halophyte Arthrocnemum macrostachyum.</title>
        <authorList>
            <person name="Camacho M."/>
            <person name="Redondo-Gomez S."/>
            <person name="Rodriguez-Llorente I."/>
            <person name="Rohde M."/>
            <person name="Sproer C."/>
            <person name="Schumann P."/>
            <person name="Klenk H.P."/>
            <person name="Montero-Calasanz M.D.C."/>
        </authorList>
    </citation>
    <scope>NUCLEOTIDE SEQUENCE [LARGE SCALE GENOMIC DNA]</scope>
    <source>
        <strain evidence="6 7">DSM 29163</strain>
    </source>
</reference>
<protein>
    <submittedName>
        <fullName evidence="6">DUF2207 domain-containing protein</fullName>
    </submittedName>
</protein>
<evidence type="ECO:0000259" key="5">
    <source>
        <dbReference type="Pfam" id="PF20990"/>
    </source>
</evidence>
<evidence type="ECO:0000256" key="1">
    <source>
        <dbReference type="SAM" id="MobiDB-lite"/>
    </source>
</evidence>
<feature type="domain" description="Predicted membrane protein YciQ-like C-terminal" evidence="5">
    <location>
        <begin position="276"/>
        <end position="438"/>
    </location>
</feature>
<keyword evidence="2" id="KW-0472">Membrane</keyword>
<keyword evidence="7" id="KW-1185">Reference proteome</keyword>
<evidence type="ECO:0000313" key="7">
    <source>
        <dbReference type="Proteomes" id="UP001300261"/>
    </source>
</evidence>